<sequence length="220" mass="24256">MAWVSPGPSQVHPALGRRELLGVAGVAGLWALPLDPALASGGSTAGKYSTIPSAKRRFFGRVRQGIFQFLEMGKAIEKGDLKDPAVDSFYAKSIIKQIGGESMKNCAFSACVTKEKRTSRWLDFKTASDLLGSAFRYDASDVNDYLPQVRIIRAYAKKVEKLQIAITAGNVQEAQTLYTKAKLDLSKYTPLVELLPLDSEDYTHDWETLPKVWCQGTFCV</sequence>
<dbReference type="EMBL" id="CAJNNV010000537">
    <property type="protein sequence ID" value="CAE8582934.1"/>
    <property type="molecule type" value="Genomic_DNA"/>
</dbReference>
<name>A0A813D8X2_POLGL</name>
<organism evidence="1 2">
    <name type="scientific">Polarella glacialis</name>
    <name type="common">Dinoflagellate</name>
    <dbReference type="NCBI Taxonomy" id="89957"/>
    <lineage>
        <taxon>Eukaryota</taxon>
        <taxon>Sar</taxon>
        <taxon>Alveolata</taxon>
        <taxon>Dinophyceae</taxon>
        <taxon>Suessiales</taxon>
        <taxon>Suessiaceae</taxon>
        <taxon>Polarella</taxon>
    </lineage>
</organism>
<dbReference type="Proteomes" id="UP000654075">
    <property type="component" value="Unassembled WGS sequence"/>
</dbReference>
<keyword evidence="2" id="KW-1185">Reference proteome</keyword>
<accession>A0A813D8X2</accession>
<comment type="caution">
    <text evidence="1">The sequence shown here is derived from an EMBL/GenBank/DDBJ whole genome shotgun (WGS) entry which is preliminary data.</text>
</comment>
<evidence type="ECO:0000313" key="2">
    <source>
        <dbReference type="Proteomes" id="UP000654075"/>
    </source>
</evidence>
<gene>
    <name evidence="1" type="ORF">PGLA1383_LOCUS1923</name>
</gene>
<evidence type="ECO:0000313" key="1">
    <source>
        <dbReference type="EMBL" id="CAE8582934.1"/>
    </source>
</evidence>
<dbReference type="OrthoDB" id="10263630at2759"/>
<protein>
    <submittedName>
        <fullName evidence="1">Uncharacterized protein</fullName>
    </submittedName>
</protein>
<reference evidence="1" key="1">
    <citation type="submission" date="2021-02" db="EMBL/GenBank/DDBJ databases">
        <authorList>
            <person name="Dougan E. K."/>
            <person name="Rhodes N."/>
            <person name="Thang M."/>
            <person name="Chan C."/>
        </authorList>
    </citation>
    <scope>NUCLEOTIDE SEQUENCE</scope>
</reference>
<dbReference type="AlphaFoldDB" id="A0A813D8X2"/>
<dbReference type="OMA" id="YTHDWET"/>
<proteinExistence type="predicted"/>